<proteinExistence type="predicted"/>
<dbReference type="PANTHER" id="PTHR35871:SF1">
    <property type="entry name" value="CXC1-LIKE CYSTEINE CLUSTER ASSOCIATED WITH KDZ TRANSPOSASES DOMAIN-CONTAINING PROTEIN"/>
    <property type="match status" value="1"/>
</dbReference>
<protein>
    <submittedName>
        <fullName evidence="1">Uncharacterized protein</fullName>
    </submittedName>
</protein>
<dbReference type="Proteomes" id="UP000663852">
    <property type="component" value="Unassembled WGS sequence"/>
</dbReference>
<dbReference type="AlphaFoldDB" id="A0A815VQQ5"/>
<gene>
    <name evidence="1" type="ORF">EDS130_LOCUS44767</name>
</gene>
<dbReference type="PANTHER" id="PTHR35871">
    <property type="entry name" value="EXPRESSED PROTEIN"/>
    <property type="match status" value="1"/>
</dbReference>
<dbReference type="OrthoDB" id="6767270at2759"/>
<evidence type="ECO:0000313" key="2">
    <source>
        <dbReference type="Proteomes" id="UP000663852"/>
    </source>
</evidence>
<reference evidence="1" key="1">
    <citation type="submission" date="2021-02" db="EMBL/GenBank/DDBJ databases">
        <authorList>
            <person name="Nowell W R."/>
        </authorList>
    </citation>
    <scope>NUCLEOTIDE SEQUENCE</scope>
</reference>
<name>A0A815VQQ5_ADIRI</name>
<accession>A0A815VQQ5</accession>
<sequence>MPQKSKRRSQSTAAIKSRWAKKNVDELDDAFVPDIPTDLHDSNENNKENSCLKNKMSVLDIGNLFEALSEETSIRPLSVLVYLSLVYFGIPWRDIDLFLKAIGGLTAKTCNKWCTDIIEQDLEEFLQDNRGGKHEESFYDTYPELESLAKLYALNGCKRKSASFTCSELASYVDDEYYKLTGETKTTKELIRSERGCCRDLNRWGCKFDKNTAKPYWAGHERPDVVDARTKFVNNFLTNQDKYYRVEEGKDPRWNIPKKSQTVLIFHDESCFRSGETAAKRWFYSDDTISFFNKGRGRSLMVSDFLIAHPESPFFQLSQDEWAAAVKKHPELLEDDGIQYIERSASGSIQVGYGGYFDNDAIINQFTRLFKMLPFKKAYANHKFHVIVDNARTHSAKQYSVEDFGMKPGTRCSTEKIFYRDKHGKQLTIDCFFTTGVNKGQSKGLLNLAKELDIDIPPKVKLEELKRLLNLHEAFKNVSKLEIAASEYGVTITFSPKFHCELNPIEGLWAHLKQYIRRRTDQTFPTMLKLIQKSRTNFIEKNVSFKLIRRFWRTLIAYERGDSYEDVLKMYFSSMCKANVISHRQITNTRLDD</sequence>
<dbReference type="InterPro" id="IPR036397">
    <property type="entry name" value="RNaseH_sf"/>
</dbReference>
<organism evidence="1 2">
    <name type="scientific">Adineta ricciae</name>
    <name type="common">Rotifer</name>
    <dbReference type="NCBI Taxonomy" id="249248"/>
    <lineage>
        <taxon>Eukaryota</taxon>
        <taxon>Metazoa</taxon>
        <taxon>Spiralia</taxon>
        <taxon>Gnathifera</taxon>
        <taxon>Rotifera</taxon>
        <taxon>Eurotatoria</taxon>
        <taxon>Bdelloidea</taxon>
        <taxon>Adinetida</taxon>
        <taxon>Adinetidae</taxon>
        <taxon>Adineta</taxon>
    </lineage>
</organism>
<evidence type="ECO:0000313" key="1">
    <source>
        <dbReference type="EMBL" id="CAF1533577.1"/>
    </source>
</evidence>
<comment type="caution">
    <text evidence="1">The sequence shown here is derived from an EMBL/GenBank/DDBJ whole genome shotgun (WGS) entry which is preliminary data.</text>
</comment>
<dbReference type="Gene3D" id="3.30.420.10">
    <property type="entry name" value="Ribonuclease H-like superfamily/Ribonuclease H"/>
    <property type="match status" value="1"/>
</dbReference>
<dbReference type="GO" id="GO:0003676">
    <property type="term" value="F:nucleic acid binding"/>
    <property type="evidence" value="ECO:0007669"/>
    <property type="project" value="InterPro"/>
</dbReference>
<dbReference type="EMBL" id="CAJNOJ010000918">
    <property type="protein sequence ID" value="CAF1533577.1"/>
    <property type="molecule type" value="Genomic_DNA"/>
</dbReference>